<dbReference type="Proteomes" id="UP000823388">
    <property type="component" value="Chromosome 3K"/>
</dbReference>
<organism evidence="2 3">
    <name type="scientific">Panicum virgatum</name>
    <name type="common">Blackwell switchgrass</name>
    <dbReference type="NCBI Taxonomy" id="38727"/>
    <lineage>
        <taxon>Eukaryota</taxon>
        <taxon>Viridiplantae</taxon>
        <taxon>Streptophyta</taxon>
        <taxon>Embryophyta</taxon>
        <taxon>Tracheophyta</taxon>
        <taxon>Spermatophyta</taxon>
        <taxon>Magnoliopsida</taxon>
        <taxon>Liliopsida</taxon>
        <taxon>Poales</taxon>
        <taxon>Poaceae</taxon>
        <taxon>PACMAD clade</taxon>
        <taxon>Panicoideae</taxon>
        <taxon>Panicodae</taxon>
        <taxon>Paniceae</taxon>
        <taxon>Panicinae</taxon>
        <taxon>Panicum</taxon>
        <taxon>Panicum sect. Hiantes</taxon>
    </lineage>
</organism>
<keyword evidence="3" id="KW-1185">Reference proteome</keyword>
<dbReference type="PANTHER" id="PTHR36478">
    <property type="entry name" value="OS04G0614237 PROTEIN-RELATED"/>
    <property type="match status" value="1"/>
</dbReference>
<evidence type="ECO:0000256" key="1">
    <source>
        <dbReference type="SAM" id="MobiDB-lite"/>
    </source>
</evidence>
<proteinExistence type="predicted"/>
<dbReference type="EMBL" id="CM029041">
    <property type="protein sequence ID" value="KAG2625366.1"/>
    <property type="molecule type" value="Genomic_DNA"/>
</dbReference>
<dbReference type="OrthoDB" id="681006at2759"/>
<reference evidence="2 3" key="1">
    <citation type="submission" date="2020-05" db="EMBL/GenBank/DDBJ databases">
        <title>WGS assembly of Panicum virgatum.</title>
        <authorList>
            <person name="Lovell J.T."/>
            <person name="Jenkins J."/>
            <person name="Shu S."/>
            <person name="Juenger T.E."/>
            <person name="Schmutz J."/>
        </authorList>
    </citation>
    <scope>NUCLEOTIDE SEQUENCE</scope>
    <source>
        <strain evidence="2">AP13</strain>
        <strain evidence="3">cv. AP13</strain>
    </source>
</reference>
<dbReference type="AlphaFoldDB" id="A0A8T0UW24"/>
<dbReference type="EMBL" id="CM029041">
    <property type="protein sequence ID" value="KAG2625367.1"/>
    <property type="molecule type" value="Genomic_DNA"/>
</dbReference>
<protein>
    <submittedName>
        <fullName evidence="2">Uncharacterized protein</fullName>
    </submittedName>
</protein>
<dbReference type="EMBL" id="CM029041">
    <property type="protein sequence ID" value="KAG2625368.1"/>
    <property type="molecule type" value="Genomic_DNA"/>
</dbReference>
<evidence type="ECO:0000313" key="2">
    <source>
        <dbReference type="EMBL" id="KAG2625366.1"/>
    </source>
</evidence>
<dbReference type="PANTHER" id="PTHR36478:SF13">
    <property type="entry name" value="LISH DOMAIN-CONTAINING PROTEIN"/>
    <property type="match status" value="1"/>
</dbReference>
<accession>A0A8T0UW24</accession>
<sequence length="272" mass="30956">MNSQSSPVVLLHLRRLDRFFKRQGLHSIAHTLEKESMVYFDTAHLQKLVKDGRWEAAGTYLKGFSPLWEGKGATQHYTSFLHNMQHHAMLAFLACRGEEGGRGASSLFCSSDDAFRKKFPEIAERNDLYRSMASAQARASVNWEDIKLRTLEELQELLHLHPTVKCSLRMRKLQCTPTASEITPLGLRGSWRHRRKRVERKPAYELARSLLQKKKRLPSSRQTDQPGDSGVPSAPILEAMLPTSERPTKIISTTPNINTGMKHSRPYGAHFP</sequence>
<evidence type="ECO:0000313" key="3">
    <source>
        <dbReference type="Proteomes" id="UP000823388"/>
    </source>
</evidence>
<gene>
    <name evidence="2" type="ORF">PVAP13_3KG206448</name>
</gene>
<name>A0A8T0UW24_PANVG</name>
<feature type="region of interest" description="Disordered" evidence="1">
    <location>
        <begin position="211"/>
        <end position="272"/>
    </location>
</feature>
<feature type="compositionally biased region" description="Polar residues" evidence="1">
    <location>
        <begin position="250"/>
        <end position="261"/>
    </location>
</feature>
<comment type="caution">
    <text evidence="2">The sequence shown here is derived from an EMBL/GenBank/DDBJ whole genome shotgun (WGS) entry which is preliminary data.</text>
</comment>